<dbReference type="OrthoDB" id="2094832at2759"/>
<dbReference type="AlphaFoldDB" id="A0A166G704"/>
<dbReference type="SUPFAM" id="SSF53335">
    <property type="entry name" value="S-adenosyl-L-methionine-dependent methyltransferases"/>
    <property type="match status" value="1"/>
</dbReference>
<comment type="pathway">
    <text evidence="1">Secondary metabolite biosynthesis.</text>
</comment>
<evidence type="ECO:0000256" key="1">
    <source>
        <dbReference type="ARBA" id="ARBA00005179"/>
    </source>
</evidence>
<evidence type="ECO:0000256" key="3">
    <source>
        <dbReference type="ARBA" id="ARBA00022691"/>
    </source>
</evidence>
<dbReference type="PANTHER" id="PTHR35897:SF1">
    <property type="entry name" value="METHYLTRANSFERASE AUSD"/>
    <property type="match status" value="1"/>
</dbReference>
<protein>
    <recommendedName>
        <fullName evidence="7">Methyltransferase domain-containing protein</fullName>
    </recommendedName>
</protein>
<dbReference type="PANTHER" id="PTHR35897">
    <property type="entry name" value="METHYLTRANSFERASE AUSD"/>
    <property type="match status" value="1"/>
</dbReference>
<keyword evidence="3" id="KW-0949">S-adenosyl-L-methionine</keyword>
<accession>A0A166G704</accession>
<dbReference type="Gene3D" id="3.40.50.150">
    <property type="entry name" value="Vaccinia Virus protein VP39"/>
    <property type="match status" value="1"/>
</dbReference>
<reference evidence="5 6" key="1">
    <citation type="journal article" date="2016" name="Mol. Biol. Evol.">
        <title>Comparative Genomics of Early-Diverging Mushroom-Forming Fungi Provides Insights into the Origins of Lignocellulose Decay Capabilities.</title>
        <authorList>
            <person name="Nagy L.G."/>
            <person name="Riley R."/>
            <person name="Tritt A."/>
            <person name="Adam C."/>
            <person name="Daum C."/>
            <person name="Floudas D."/>
            <person name="Sun H."/>
            <person name="Yadav J.S."/>
            <person name="Pangilinan J."/>
            <person name="Larsson K.H."/>
            <person name="Matsuura K."/>
            <person name="Barry K."/>
            <person name="Labutti K."/>
            <person name="Kuo R."/>
            <person name="Ohm R.A."/>
            <person name="Bhattacharya S.S."/>
            <person name="Shirouzu T."/>
            <person name="Yoshinaga Y."/>
            <person name="Martin F.M."/>
            <person name="Grigoriev I.V."/>
            <person name="Hibbett D.S."/>
        </authorList>
    </citation>
    <scope>NUCLEOTIDE SEQUENCE [LARGE SCALE GENOMIC DNA]</scope>
    <source>
        <strain evidence="5 6">HHB10207 ss-3</strain>
    </source>
</reference>
<dbReference type="InterPro" id="IPR029063">
    <property type="entry name" value="SAM-dependent_MTases_sf"/>
</dbReference>
<gene>
    <name evidence="5" type="ORF">SISSUDRAFT_1042953</name>
</gene>
<proteinExistence type="inferred from homology"/>
<keyword evidence="2" id="KW-0808">Transferase</keyword>
<sequence length="304" mass="33624">MSDSIIQKAASLPTVVNLGKDELEFLKTQMKIDDEDELKAHILAVQKEAYAVYPYPCIRNLSFARCKISRYPIYPQILKLGRERPGAILLDIGCCFGNDARKAVADGFPIDQVITSDLREEYWELSHKFYKSTPESYPVRFIPGDIFDPALIEPAEPLYGEPPAGDVPSLKTISSLTPLAHRVSVIHASSFFHLFNEENQTIVAKRMAGLLSPEPGSIICGSHIGAKFKGVAPSAMKKIYFGHSPESWNELWDGVVFKKGTVKCVAGLYEVPRERLAQLCPGADLEGLQAELGVNILAFSITRL</sequence>
<evidence type="ECO:0000256" key="4">
    <source>
        <dbReference type="ARBA" id="ARBA00038314"/>
    </source>
</evidence>
<evidence type="ECO:0000313" key="5">
    <source>
        <dbReference type="EMBL" id="KZT41372.1"/>
    </source>
</evidence>
<dbReference type="GO" id="GO:0016740">
    <property type="term" value="F:transferase activity"/>
    <property type="evidence" value="ECO:0007669"/>
    <property type="project" value="UniProtKB-KW"/>
</dbReference>
<dbReference type="InterPro" id="IPR051654">
    <property type="entry name" value="Meroterpenoid_MTases"/>
</dbReference>
<organism evidence="5 6">
    <name type="scientific">Sistotremastrum suecicum HHB10207 ss-3</name>
    <dbReference type="NCBI Taxonomy" id="1314776"/>
    <lineage>
        <taxon>Eukaryota</taxon>
        <taxon>Fungi</taxon>
        <taxon>Dikarya</taxon>
        <taxon>Basidiomycota</taxon>
        <taxon>Agaricomycotina</taxon>
        <taxon>Agaricomycetes</taxon>
        <taxon>Sistotremastrales</taxon>
        <taxon>Sistotremastraceae</taxon>
        <taxon>Sistotremastrum</taxon>
    </lineage>
</organism>
<keyword evidence="6" id="KW-1185">Reference proteome</keyword>
<dbReference type="EMBL" id="KV428022">
    <property type="protein sequence ID" value="KZT41372.1"/>
    <property type="molecule type" value="Genomic_DNA"/>
</dbReference>
<dbReference type="Proteomes" id="UP000076798">
    <property type="component" value="Unassembled WGS sequence"/>
</dbReference>
<comment type="similarity">
    <text evidence="4">Belongs to the class I-like SAM-binding methyltransferase superfamily.</text>
</comment>
<dbReference type="STRING" id="1314776.A0A166G704"/>
<evidence type="ECO:0000313" key="6">
    <source>
        <dbReference type="Proteomes" id="UP000076798"/>
    </source>
</evidence>
<name>A0A166G704_9AGAM</name>
<evidence type="ECO:0000256" key="2">
    <source>
        <dbReference type="ARBA" id="ARBA00022679"/>
    </source>
</evidence>
<evidence type="ECO:0008006" key="7">
    <source>
        <dbReference type="Google" id="ProtNLM"/>
    </source>
</evidence>